<dbReference type="Gene3D" id="3.20.20.370">
    <property type="entry name" value="Glycoside hydrolase/deacetylase"/>
    <property type="match status" value="1"/>
</dbReference>
<feature type="region of interest" description="Disordered" evidence="1">
    <location>
        <begin position="103"/>
        <end position="139"/>
    </location>
</feature>
<name>A0ABQ1YEZ4_9BACL</name>
<protein>
    <recommendedName>
        <fullName evidence="3">NodB homology domain-containing protein</fullName>
    </recommendedName>
</protein>
<dbReference type="InterPro" id="IPR002509">
    <property type="entry name" value="NODB_dom"/>
</dbReference>
<gene>
    <name evidence="4" type="ORF">GCM10008013_20470</name>
</gene>
<dbReference type="CDD" id="cd10944">
    <property type="entry name" value="CE4_SmPgdA_like"/>
    <property type="match status" value="1"/>
</dbReference>
<dbReference type="EMBL" id="BMFT01000001">
    <property type="protein sequence ID" value="GGH22158.1"/>
    <property type="molecule type" value="Genomic_DNA"/>
</dbReference>
<reference evidence="5" key="1">
    <citation type="journal article" date="2019" name="Int. J. Syst. Evol. Microbiol.">
        <title>The Global Catalogue of Microorganisms (GCM) 10K type strain sequencing project: providing services to taxonomists for standard genome sequencing and annotation.</title>
        <authorList>
            <consortium name="The Broad Institute Genomics Platform"/>
            <consortium name="The Broad Institute Genome Sequencing Center for Infectious Disease"/>
            <person name="Wu L."/>
            <person name="Ma J."/>
        </authorList>
    </citation>
    <scope>NUCLEOTIDE SEQUENCE [LARGE SCALE GENOMIC DNA]</scope>
    <source>
        <strain evidence="5">CGMCC 1.12769</strain>
    </source>
</reference>
<comment type="caution">
    <text evidence="4">The sequence shown here is derived from an EMBL/GenBank/DDBJ whole genome shotgun (WGS) entry which is preliminary data.</text>
</comment>
<evidence type="ECO:0000256" key="2">
    <source>
        <dbReference type="SAM" id="Phobius"/>
    </source>
</evidence>
<feature type="transmembrane region" description="Helical" evidence="2">
    <location>
        <begin position="31"/>
        <end position="50"/>
    </location>
</feature>
<dbReference type="Pfam" id="PF01522">
    <property type="entry name" value="Polysacc_deac_1"/>
    <property type="match status" value="1"/>
</dbReference>
<dbReference type="SUPFAM" id="SSF88713">
    <property type="entry name" value="Glycoside hydrolase/deacetylase"/>
    <property type="match status" value="1"/>
</dbReference>
<accession>A0ABQ1YEZ4</accession>
<sequence length="347" mass="38720">MNSDMSYISRMEKEKDNSIRNKRSDLIFKRVIFTAIALTVISFIMTIVVVKTVGKENSNTTTVVAPKLVGQSQKTPELIQSNIGRDPLISNLIAHIENNVTNNKGVATQPEGGNSEAILPDSSPGQPDGAVVNEEENTKKPAKTTKVVYLTFDDGPSKYTQEILDILEEKGVHATFFMIGNNLSGNESKVKSVHEAGNYVGLHSMSHSKKILYDSGSSKNFINEYTKEQGLIKKIIGTTPVLIRAPYGSQPAIGKKFRDDIAGANFKMWDWTVDSKDWNYPHSPDKIMKEIKRQVHRNTEVILMHEKAQTVSVLADIIDYLSKKGYSFAVYKPDQHISVNFAKDERL</sequence>
<keyword evidence="5" id="KW-1185">Reference proteome</keyword>
<keyword evidence="2" id="KW-0812">Transmembrane</keyword>
<dbReference type="PANTHER" id="PTHR10587">
    <property type="entry name" value="GLYCOSYL TRANSFERASE-RELATED"/>
    <property type="match status" value="1"/>
</dbReference>
<evidence type="ECO:0000259" key="3">
    <source>
        <dbReference type="PROSITE" id="PS51677"/>
    </source>
</evidence>
<dbReference type="PROSITE" id="PS51677">
    <property type="entry name" value="NODB"/>
    <property type="match status" value="1"/>
</dbReference>
<dbReference type="PANTHER" id="PTHR10587:SF125">
    <property type="entry name" value="POLYSACCHARIDE DEACETYLASE YHEN-RELATED"/>
    <property type="match status" value="1"/>
</dbReference>
<keyword evidence="2" id="KW-1133">Transmembrane helix</keyword>
<dbReference type="InterPro" id="IPR011330">
    <property type="entry name" value="Glyco_hydro/deAcase_b/a-brl"/>
</dbReference>
<evidence type="ECO:0000313" key="4">
    <source>
        <dbReference type="EMBL" id="GGH22158.1"/>
    </source>
</evidence>
<keyword evidence="2" id="KW-0472">Membrane</keyword>
<dbReference type="Proteomes" id="UP000659344">
    <property type="component" value="Unassembled WGS sequence"/>
</dbReference>
<organism evidence="4 5">
    <name type="scientific">Paenibacillus segetis</name>
    <dbReference type="NCBI Taxonomy" id="1325360"/>
    <lineage>
        <taxon>Bacteria</taxon>
        <taxon>Bacillati</taxon>
        <taxon>Bacillota</taxon>
        <taxon>Bacilli</taxon>
        <taxon>Bacillales</taxon>
        <taxon>Paenibacillaceae</taxon>
        <taxon>Paenibacillus</taxon>
    </lineage>
</organism>
<proteinExistence type="predicted"/>
<evidence type="ECO:0000256" key="1">
    <source>
        <dbReference type="SAM" id="MobiDB-lite"/>
    </source>
</evidence>
<evidence type="ECO:0000313" key="5">
    <source>
        <dbReference type="Proteomes" id="UP000659344"/>
    </source>
</evidence>
<dbReference type="InterPro" id="IPR050248">
    <property type="entry name" value="Polysacc_deacetylase_ArnD"/>
</dbReference>
<feature type="domain" description="NodB homology" evidence="3">
    <location>
        <begin position="146"/>
        <end position="329"/>
    </location>
</feature>